<evidence type="ECO:0000313" key="2">
    <source>
        <dbReference type="Proteomes" id="UP000828390"/>
    </source>
</evidence>
<reference evidence="1" key="1">
    <citation type="journal article" date="2019" name="bioRxiv">
        <title>The Genome of the Zebra Mussel, Dreissena polymorpha: A Resource for Invasive Species Research.</title>
        <authorList>
            <person name="McCartney M.A."/>
            <person name="Auch B."/>
            <person name="Kono T."/>
            <person name="Mallez S."/>
            <person name="Zhang Y."/>
            <person name="Obille A."/>
            <person name="Becker A."/>
            <person name="Abrahante J.E."/>
            <person name="Garbe J."/>
            <person name="Badalamenti J.P."/>
            <person name="Herman A."/>
            <person name="Mangelson H."/>
            <person name="Liachko I."/>
            <person name="Sullivan S."/>
            <person name="Sone E.D."/>
            <person name="Koren S."/>
            <person name="Silverstein K.A.T."/>
            <person name="Beckman K.B."/>
            <person name="Gohl D.M."/>
        </authorList>
    </citation>
    <scope>NUCLEOTIDE SEQUENCE</scope>
    <source>
        <strain evidence="1">Duluth1</strain>
        <tissue evidence="1">Whole animal</tissue>
    </source>
</reference>
<name>A0A9D4J9J9_DREPO</name>
<evidence type="ECO:0000313" key="1">
    <source>
        <dbReference type="EMBL" id="KAH3801259.1"/>
    </source>
</evidence>
<organism evidence="1 2">
    <name type="scientific">Dreissena polymorpha</name>
    <name type="common">Zebra mussel</name>
    <name type="synonym">Mytilus polymorpha</name>
    <dbReference type="NCBI Taxonomy" id="45954"/>
    <lineage>
        <taxon>Eukaryota</taxon>
        <taxon>Metazoa</taxon>
        <taxon>Spiralia</taxon>
        <taxon>Lophotrochozoa</taxon>
        <taxon>Mollusca</taxon>
        <taxon>Bivalvia</taxon>
        <taxon>Autobranchia</taxon>
        <taxon>Heteroconchia</taxon>
        <taxon>Euheterodonta</taxon>
        <taxon>Imparidentia</taxon>
        <taxon>Neoheterodontei</taxon>
        <taxon>Myida</taxon>
        <taxon>Dreissenoidea</taxon>
        <taxon>Dreissenidae</taxon>
        <taxon>Dreissena</taxon>
    </lineage>
</organism>
<proteinExistence type="predicted"/>
<gene>
    <name evidence="1" type="ORF">DPMN_154906</name>
</gene>
<dbReference type="Proteomes" id="UP000828390">
    <property type="component" value="Unassembled WGS sequence"/>
</dbReference>
<reference evidence="1" key="2">
    <citation type="submission" date="2020-11" db="EMBL/GenBank/DDBJ databases">
        <authorList>
            <person name="McCartney M.A."/>
            <person name="Auch B."/>
            <person name="Kono T."/>
            <person name="Mallez S."/>
            <person name="Becker A."/>
            <person name="Gohl D.M."/>
            <person name="Silverstein K.A.T."/>
            <person name="Koren S."/>
            <person name="Bechman K.B."/>
            <person name="Herman A."/>
            <person name="Abrahante J.E."/>
            <person name="Garbe J."/>
        </authorList>
    </citation>
    <scope>NUCLEOTIDE SEQUENCE</scope>
    <source>
        <strain evidence="1">Duluth1</strain>
        <tissue evidence="1">Whole animal</tissue>
    </source>
</reference>
<dbReference type="EMBL" id="JAIWYP010000007">
    <property type="protein sequence ID" value="KAH3801259.1"/>
    <property type="molecule type" value="Genomic_DNA"/>
</dbReference>
<accession>A0A9D4J9J9</accession>
<dbReference type="AlphaFoldDB" id="A0A9D4J9J9"/>
<protein>
    <submittedName>
        <fullName evidence="1">Uncharacterized protein</fullName>
    </submittedName>
</protein>
<sequence>MAGDNNFHTSMNSIPGLCVKERITTTKDVSMTHKHTFPDLATMGPGLCWPLRLASVGDR</sequence>
<keyword evidence="2" id="KW-1185">Reference proteome</keyword>
<comment type="caution">
    <text evidence="1">The sequence shown here is derived from an EMBL/GenBank/DDBJ whole genome shotgun (WGS) entry which is preliminary data.</text>
</comment>